<evidence type="ECO:0000256" key="4">
    <source>
        <dbReference type="ARBA" id="ARBA00023136"/>
    </source>
</evidence>
<reference evidence="7 8" key="1">
    <citation type="submission" date="2020-04" db="EMBL/GenBank/DDBJ databases">
        <title>Usitatibacter rugosus gen. nov., sp. nov. and Usitatibacter palustris sp. nov., novel members of Usitatibacteraceae fam. nov. within the order Nitrosomonadales isolated from soil.</title>
        <authorList>
            <person name="Huber K.J."/>
            <person name="Neumann-Schaal M."/>
            <person name="Geppert A."/>
            <person name="Luckner M."/>
            <person name="Wanner G."/>
            <person name="Overmann J."/>
        </authorList>
    </citation>
    <scope>NUCLEOTIDE SEQUENCE [LARGE SCALE GENOMIC DNA]</scope>
    <source>
        <strain evidence="7 8">Swamp67</strain>
    </source>
</reference>
<dbReference type="Pfam" id="PF06305">
    <property type="entry name" value="LapA_dom"/>
    <property type="match status" value="1"/>
</dbReference>
<evidence type="ECO:0000256" key="3">
    <source>
        <dbReference type="ARBA" id="ARBA00022989"/>
    </source>
</evidence>
<evidence type="ECO:0000313" key="7">
    <source>
        <dbReference type="EMBL" id="QJR15538.1"/>
    </source>
</evidence>
<dbReference type="InParanoid" id="A0A6M4H9K6"/>
<feature type="domain" description="Lipopolysaccharide assembly protein A" evidence="6">
    <location>
        <begin position="22"/>
        <end position="81"/>
    </location>
</feature>
<protein>
    <recommendedName>
        <fullName evidence="6">Lipopolysaccharide assembly protein A domain-containing protein</fullName>
    </recommendedName>
</protein>
<dbReference type="GO" id="GO:0005886">
    <property type="term" value="C:plasma membrane"/>
    <property type="evidence" value="ECO:0007669"/>
    <property type="project" value="InterPro"/>
</dbReference>
<dbReference type="InterPro" id="IPR010445">
    <property type="entry name" value="LapA_dom"/>
</dbReference>
<keyword evidence="8" id="KW-1185">Reference proteome</keyword>
<keyword evidence="2 5" id="KW-0812">Transmembrane</keyword>
<accession>A0A6M4H9K6</accession>
<dbReference type="RefSeq" id="WP_171162900.1">
    <property type="nucleotide sequence ID" value="NZ_CP053073.1"/>
</dbReference>
<dbReference type="AlphaFoldDB" id="A0A6M4H9K6"/>
<evidence type="ECO:0000256" key="5">
    <source>
        <dbReference type="SAM" id="Phobius"/>
    </source>
</evidence>
<keyword evidence="1" id="KW-1003">Cell membrane</keyword>
<organism evidence="7 8">
    <name type="scientific">Usitatibacter palustris</name>
    <dbReference type="NCBI Taxonomy" id="2732487"/>
    <lineage>
        <taxon>Bacteria</taxon>
        <taxon>Pseudomonadati</taxon>
        <taxon>Pseudomonadota</taxon>
        <taxon>Betaproteobacteria</taxon>
        <taxon>Nitrosomonadales</taxon>
        <taxon>Usitatibacteraceae</taxon>
        <taxon>Usitatibacter</taxon>
    </lineage>
</organism>
<sequence>MQALVWILRLAIVVILVWFAVKNAQQIELHGLPGQVWQAPLVFVLLIVFVAGVVIGLLAWIPTVVRQRRELGRLRKAAALLAATPPVIQAGPPDDARPDVHGV</sequence>
<name>A0A6M4H9K6_9PROT</name>
<dbReference type="Proteomes" id="UP000503096">
    <property type="component" value="Chromosome"/>
</dbReference>
<keyword evidence="4 5" id="KW-0472">Membrane</keyword>
<evidence type="ECO:0000256" key="1">
    <source>
        <dbReference type="ARBA" id="ARBA00022475"/>
    </source>
</evidence>
<evidence type="ECO:0000259" key="6">
    <source>
        <dbReference type="Pfam" id="PF06305"/>
    </source>
</evidence>
<feature type="transmembrane region" description="Helical" evidence="5">
    <location>
        <begin position="42"/>
        <end position="65"/>
    </location>
</feature>
<dbReference type="KEGG" id="upl:DSM104440_02359"/>
<proteinExistence type="predicted"/>
<dbReference type="EMBL" id="CP053073">
    <property type="protein sequence ID" value="QJR15538.1"/>
    <property type="molecule type" value="Genomic_DNA"/>
</dbReference>
<evidence type="ECO:0000256" key="2">
    <source>
        <dbReference type="ARBA" id="ARBA00022692"/>
    </source>
</evidence>
<evidence type="ECO:0000313" key="8">
    <source>
        <dbReference type="Proteomes" id="UP000503096"/>
    </source>
</evidence>
<keyword evidence="3 5" id="KW-1133">Transmembrane helix</keyword>
<gene>
    <name evidence="7" type="ORF">DSM104440_02359</name>
</gene>